<proteinExistence type="predicted"/>
<evidence type="ECO:0000256" key="1">
    <source>
        <dbReference type="SAM" id="Phobius"/>
    </source>
</evidence>
<feature type="transmembrane region" description="Helical" evidence="1">
    <location>
        <begin position="175"/>
        <end position="194"/>
    </location>
</feature>
<organism evidence="2 3">
    <name type="scientific">Cohnella candidum</name>
    <dbReference type="NCBI Taxonomy" id="2674991"/>
    <lineage>
        <taxon>Bacteria</taxon>
        <taxon>Bacillati</taxon>
        <taxon>Bacillota</taxon>
        <taxon>Bacilli</taxon>
        <taxon>Bacillales</taxon>
        <taxon>Paenibacillaceae</taxon>
        <taxon>Cohnella</taxon>
    </lineage>
</organism>
<dbReference type="Proteomes" id="UP000269097">
    <property type="component" value="Chromosome"/>
</dbReference>
<dbReference type="EMBL" id="CP033433">
    <property type="protein sequence ID" value="AYQ72704.1"/>
    <property type="molecule type" value="Genomic_DNA"/>
</dbReference>
<dbReference type="KEGG" id="coh:EAV92_09085"/>
<feature type="transmembrane region" description="Helical" evidence="1">
    <location>
        <begin position="102"/>
        <end position="122"/>
    </location>
</feature>
<evidence type="ECO:0000313" key="2">
    <source>
        <dbReference type="EMBL" id="AYQ72704.1"/>
    </source>
</evidence>
<dbReference type="AlphaFoldDB" id="A0A3G3JWY2"/>
<name>A0A3G3JWY2_9BACL</name>
<evidence type="ECO:0008006" key="4">
    <source>
        <dbReference type="Google" id="ProtNLM"/>
    </source>
</evidence>
<evidence type="ECO:0000313" key="3">
    <source>
        <dbReference type="Proteomes" id="UP000269097"/>
    </source>
</evidence>
<dbReference type="RefSeq" id="WP_123040786.1">
    <property type="nucleotide sequence ID" value="NZ_CP033433.1"/>
</dbReference>
<keyword evidence="1" id="KW-0812">Transmembrane</keyword>
<sequence>MKCEETSEWFGIYHDLPELSPERLAVDRHVAGCPACEEEFRLWEESAELIRGLPIEDEAPEREWIADSLNRQVMDRIYADHAWYMPAVRKTYAFTNGFRKKVAVLLAALLAVFGCGFLYTAWNRFSGGPDGGTDVLASVNAVPASTGVSTQTVDVPVASLSDPIVLHVSPVMPEYWVALSLLGMIMMLLILNWFSRVRS</sequence>
<reference evidence="2 3" key="1">
    <citation type="submission" date="2018-10" db="EMBL/GenBank/DDBJ databases">
        <title>Genome Sequence of Cohnella sp.</title>
        <authorList>
            <person name="Srinivasan S."/>
            <person name="Kim M.K."/>
        </authorList>
    </citation>
    <scope>NUCLEOTIDE SEQUENCE [LARGE SCALE GENOMIC DNA]</scope>
    <source>
        <strain evidence="2 3">18JY8-7</strain>
    </source>
</reference>
<accession>A0A3G3JWY2</accession>
<keyword evidence="3" id="KW-1185">Reference proteome</keyword>
<gene>
    <name evidence="2" type="ORF">EAV92_09085</name>
</gene>
<protein>
    <recommendedName>
        <fullName evidence="4">Zf-HC2 domain-containing protein</fullName>
    </recommendedName>
</protein>
<keyword evidence="1" id="KW-0472">Membrane</keyword>
<keyword evidence="1" id="KW-1133">Transmembrane helix</keyword>